<feature type="domain" description="Peptidase C14 caspase" evidence="1">
    <location>
        <begin position="9"/>
        <end position="234"/>
    </location>
</feature>
<proteinExistence type="predicted"/>
<keyword evidence="3" id="KW-1185">Reference proteome</keyword>
<dbReference type="Pfam" id="PF00656">
    <property type="entry name" value="Peptidase_C14"/>
    <property type="match status" value="1"/>
</dbReference>
<protein>
    <submittedName>
        <fullName evidence="2">Caspase domain-containing protein</fullName>
    </submittedName>
</protein>
<gene>
    <name evidence="2" type="ORF">ACFSUT_34350</name>
</gene>
<dbReference type="InterPro" id="IPR011600">
    <property type="entry name" value="Pept_C14_caspase"/>
</dbReference>
<dbReference type="Gene3D" id="3.40.50.1460">
    <property type="match status" value="1"/>
</dbReference>
<organism evidence="2 3">
    <name type="scientific">Amycolatopsis albidoflavus</name>
    <dbReference type="NCBI Taxonomy" id="102226"/>
    <lineage>
        <taxon>Bacteria</taxon>
        <taxon>Bacillati</taxon>
        <taxon>Actinomycetota</taxon>
        <taxon>Actinomycetes</taxon>
        <taxon>Pseudonocardiales</taxon>
        <taxon>Pseudonocardiaceae</taxon>
        <taxon>Amycolatopsis</taxon>
    </lineage>
</organism>
<dbReference type="RefSeq" id="WP_344278684.1">
    <property type="nucleotide sequence ID" value="NZ_BAAAHV010000015.1"/>
</dbReference>
<evidence type="ECO:0000259" key="1">
    <source>
        <dbReference type="Pfam" id="PF00656"/>
    </source>
</evidence>
<dbReference type="EMBL" id="JBHUKQ010000016">
    <property type="protein sequence ID" value="MFD2485396.1"/>
    <property type="molecule type" value="Genomic_DNA"/>
</dbReference>
<sequence>MTALKDLHFAVVIGIDRYPGLSNLTTAQRDARLFREWLVDPAGGGLLEANVREVKASDREVRIEDALPTQLEVNEAFRDVQLRVQDAISADPAAWHRTRLYVFVAGHGFKPIEGQGALIMANATEEMLGLHIELDKYRSWYEESGLFKEVLIFADCCRKEYDCRNAYGPPFSGIRTGRQTEAAVIGYAATVGSSAYGGDGRGLFTERLLEALRGNAADRDGNVTVHQIETYVADLLGGVQTCEFVPRRNATVVVNVKPPKRDVVLSFPRGDLRVELVHGDNTSEVLEVADAEHAVALYPGIYQVCPLPPDVAQFADHGLFRLPGGEGPHHVRL</sequence>
<evidence type="ECO:0000313" key="3">
    <source>
        <dbReference type="Proteomes" id="UP001597542"/>
    </source>
</evidence>
<evidence type="ECO:0000313" key="2">
    <source>
        <dbReference type="EMBL" id="MFD2485396.1"/>
    </source>
</evidence>
<reference evidence="3" key="1">
    <citation type="journal article" date="2019" name="Int. J. Syst. Evol. Microbiol.">
        <title>The Global Catalogue of Microorganisms (GCM) 10K type strain sequencing project: providing services to taxonomists for standard genome sequencing and annotation.</title>
        <authorList>
            <consortium name="The Broad Institute Genomics Platform"/>
            <consortium name="The Broad Institute Genome Sequencing Center for Infectious Disease"/>
            <person name="Wu L."/>
            <person name="Ma J."/>
        </authorList>
    </citation>
    <scope>NUCLEOTIDE SEQUENCE [LARGE SCALE GENOMIC DNA]</scope>
    <source>
        <strain evidence="3">CGMCC 4.7638</strain>
    </source>
</reference>
<comment type="caution">
    <text evidence="2">The sequence shown here is derived from an EMBL/GenBank/DDBJ whole genome shotgun (WGS) entry which is preliminary data.</text>
</comment>
<dbReference type="Proteomes" id="UP001597542">
    <property type="component" value="Unassembled WGS sequence"/>
</dbReference>
<name>A0ABW5I8Z2_9PSEU</name>
<accession>A0ABW5I8Z2</accession>